<feature type="compositionally biased region" description="Basic and acidic residues" evidence="4">
    <location>
        <begin position="1042"/>
        <end position="1051"/>
    </location>
</feature>
<accession>A0ABR1ITK9</accession>
<sequence length="1323" mass="149560">MPLTNLHIFLDLWDPKKETVKRDFYNQWPDCFHFKDFPPCHPEYVNDMRHVVLSTEAHEQVMAFAQKFWDARSVALKTQVIKSPGNDKAGKEAADRWLTKAMQAWKINKIIDEIVQIDHVYATLSTSDPPSVNQSGAAFKIPIILERLFGPEVFLDRTANLFVDPTSTFVQRLLANRFNSYRHVRRREKKQVEKNEIELNALMEDFHAANDDAPTTALREKIKTWIELSTTNFNLYKKYNDEENVKKYEDSRNEFLGLLKVMGYPHSSGEGKDMRELNQKLLKAVSTLSARKEIEDVALGIQTVIESVALDRENIEPFDFNQEPEFDWEEGTEKYRTMSTEQLWNRLGLLPREGSEKRPHIPYFNMYIDKTAQISPSDEPEQFAEDCPNRNPDIIPFNIQWHQLVGVNKAVDQAFRGHPLLLMDEVGFGKTLQVVATICTLVYFHHFYKRRGHFPGAFAKAKFQNKEGNIPDLGSILVIPNTLLPQYTIEFDRYLIPNAFDYPRYEGQFNTEKRKDFWSLWHSSNQPRIQRIVLASLKAVESDAALTHTLTEVNGGELRWDEASRGKESTICNQQWLCASMDEVHAGRKLNRAHIGYTCVAEKALFALGQSATPVQQSPKDLWNIGRFLRIPGFVGPAADGLYVKMSKDLAIATRQDRKNAKQNPHSQILGHAEGRRADSATGKVIVESVGMIRKKFAGFVIRRNKDSKDFNNKPITGLAPPLELTLLLRLYSDEAAFFEQLLATATESKQFVAQPRFHLTSRLALTHKSCAYGTGWPKNLTKEIWDKIRSVKLDAVVLLIQHHLAKNNAVPARIKLSTPDKPLEIEEDVTQSVINVPEDAGPDKIIIFSNFVKNLPQIGAVLQLFGIEFLQYNGEVTPKKRAETVRQFQRPDGPRVMIISQVGSVGLNLDFANIMIVLDTLWSAQEYNQLVGRIHRYPQVKPVIVYRLVAANSPDVFLNNLSMDKGMIQEAFVTSSEKLKCLIGGTDYVPQDLESDAEVEDEGEMAEMDTKKKARSKKNPTDQATKPKRSRKKKAAQNDLTRTDEAAGKPKEKKKATAQGSSTSDTTKRSKESKEKVLIQTISTQASTESQSQSAVRQSQQTETKQDCSKTTSDQFAGYQPAATAITESRISAQSKQLPRQSHSVAQQYQDFDDLFTQPDSYDIEPLQLEGAAIKKQPEATRTPQEDDGNKIDGDGSDCTHQPHSDVAQASRTIGTQLEQYEDFDDLFTQPDFKPAIDKKRKRPEALQEEDESKDYGNGSDSSASFVATMQAQSKRVRTHGDGSSSGKQSERLKNLAKELPGTTSALPPIKSTYGKQKPRRA</sequence>
<evidence type="ECO:0000256" key="1">
    <source>
        <dbReference type="ARBA" id="ARBA00022741"/>
    </source>
</evidence>
<feature type="compositionally biased region" description="Acidic residues" evidence="4">
    <location>
        <begin position="995"/>
        <end position="1008"/>
    </location>
</feature>
<dbReference type="InterPro" id="IPR050628">
    <property type="entry name" value="SNF2_RAD54_helicase_TF"/>
</dbReference>
<keyword evidence="2" id="KW-0378">Hydrolase</keyword>
<feature type="compositionally biased region" description="Low complexity" evidence="4">
    <location>
        <begin position="1080"/>
        <end position="1102"/>
    </location>
</feature>
<dbReference type="Proteomes" id="UP001498398">
    <property type="component" value="Unassembled WGS sequence"/>
</dbReference>
<dbReference type="Gene3D" id="3.40.50.10810">
    <property type="entry name" value="Tandem AAA-ATPase domain"/>
    <property type="match status" value="1"/>
</dbReference>
<proteinExistence type="predicted"/>
<evidence type="ECO:0000259" key="5">
    <source>
        <dbReference type="PROSITE" id="PS51194"/>
    </source>
</evidence>
<dbReference type="InterPro" id="IPR000330">
    <property type="entry name" value="SNF2_N"/>
</dbReference>
<dbReference type="PANTHER" id="PTHR45626">
    <property type="entry name" value="TRANSCRIPTION TERMINATION FACTOR 2-RELATED"/>
    <property type="match status" value="1"/>
</dbReference>
<dbReference type="CDD" id="cd18793">
    <property type="entry name" value="SF2_C_SNF"/>
    <property type="match status" value="1"/>
</dbReference>
<feature type="compositionally biased region" description="Polar residues" evidence="4">
    <location>
        <begin position="1260"/>
        <end position="1275"/>
    </location>
</feature>
<dbReference type="Pfam" id="PF00271">
    <property type="entry name" value="Helicase_C"/>
    <property type="match status" value="1"/>
</dbReference>
<dbReference type="InterPro" id="IPR038718">
    <property type="entry name" value="SNF2-like_sf"/>
</dbReference>
<gene>
    <name evidence="6" type="ORF">VKT23_016856</name>
</gene>
<dbReference type="EMBL" id="JBANRG010000066">
    <property type="protein sequence ID" value="KAK7440780.1"/>
    <property type="molecule type" value="Genomic_DNA"/>
</dbReference>
<dbReference type="Gene3D" id="3.40.50.300">
    <property type="entry name" value="P-loop containing nucleotide triphosphate hydrolases"/>
    <property type="match status" value="1"/>
</dbReference>
<dbReference type="InterPro" id="IPR001650">
    <property type="entry name" value="Helicase_C-like"/>
</dbReference>
<dbReference type="SMART" id="SM00490">
    <property type="entry name" value="HELICc"/>
    <property type="match status" value="1"/>
</dbReference>
<organism evidence="6 7">
    <name type="scientific">Marasmiellus scandens</name>
    <dbReference type="NCBI Taxonomy" id="2682957"/>
    <lineage>
        <taxon>Eukaryota</taxon>
        <taxon>Fungi</taxon>
        <taxon>Dikarya</taxon>
        <taxon>Basidiomycota</taxon>
        <taxon>Agaricomycotina</taxon>
        <taxon>Agaricomycetes</taxon>
        <taxon>Agaricomycetidae</taxon>
        <taxon>Agaricales</taxon>
        <taxon>Marasmiineae</taxon>
        <taxon>Omphalotaceae</taxon>
        <taxon>Marasmiellus</taxon>
    </lineage>
</organism>
<feature type="domain" description="Helicase C-terminal" evidence="5">
    <location>
        <begin position="829"/>
        <end position="995"/>
    </location>
</feature>
<evidence type="ECO:0000256" key="2">
    <source>
        <dbReference type="ARBA" id="ARBA00022801"/>
    </source>
</evidence>
<keyword evidence="7" id="KW-1185">Reference proteome</keyword>
<evidence type="ECO:0000313" key="7">
    <source>
        <dbReference type="Proteomes" id="UP001498398"/>
    </source>
</evidence>
<evidence type="ECO:0000313" key="6">
    <source>
        <dbReference type="EMBL" id="KAK7440780.1"/>
    </source>
</evidence>
<protein>
    <recommendedName>
        <fullName evidence="5">Helicase C-terminal domain-containing protein</fullName>
    </recommendedName>
</protein>
<feature type="region of interest" description="Disordered" evidence="4">
    <location>
        <begin position="995"/>
        <end position="1323"/>
    </location>
</feature>
<feature type="compositionally biased region" description="Basic and acidic residues" evidence="4">
    <location>
        <begin position="1177"/>
        <end position="1195"/>
    </location>
</feature>
<keyword evidence="1" id="KW-0547">Nucleotide-binding</keyword>
<reference evidence="6 7" key="1">
    <citation type="submission" date="2024-01" db="EMBL/GenBank/DDBJ databases">
        <title>A draft genome for the cacao thread blight pathogen Marasmiellus scandens.</title>
        <authorList>
            <person name="Baruah I.K."/>
            <person name="Leung J."/>
            <person name="Bukari Y."/>
            <person name="Amoako-Attah I."/>
            <person name="Meinhardt L.W."/>
            <person name="Bailey B.A."/>
            <person name="Cohen S.P."/>
        </authorList>
    </citation>
    <scope>NUCLEOTIDE SEQUENCE [LARGE SCALE GENOMIC DNA]</scope>
    <source>
        <strain evidence="6 7">GH-19</strain>
    </source>
</reference>
<feature type="compositionally biased region" description="Basic and acidic residues" evidence="4">
    <location>
        <begin position="1067"/>
        <end position="1078"/>
    </location>
</feature>
<name>A0ABR1ITK9_9AGAR</name>
<dbReference type="Pfam" id="PF00176">
    <property type="entry name" value="SNF2-rel_dom"/>
    <property type="match status" value="1"/>
</dbReference>
<feature type="compositionally biased region" description="Basic residues" evidence="4">
    <location>
        <begin position="1027"/>
        <end position="1036"/>
    </location>
</feature>
<dbReference type="SUPFAM" id="SSF52540">
    <property type="entry name" value="P-loop containing nucleoside triphosphate hydrolases"/>
    <property type="match status" value="2"/>
</dbReference>
<comment type="caution">
    <text evidence="6">The sequence shown here is derived from an EMBL/GenBank/DDBJ whole genome shotgun (WGS) entry which is preliminary data.</text>
</comment>
<dbReference type="PROSITE" id="PS51194">
    <property type="entry name" value="HELICASE_CTER"/>
    <property type="match status" value="1"/>
</dbReference>
<dbReference type="InterPro" id="IPR027417">
    <property type="entry name" value="P-loop_NTPase"/>
</dbReference>
<evidence type="ECO:0000256" key="3">
    <source>
        <dbReference type="ARBA" id="ARBA00022840"/>
    </source>
</evidence>
<dbReference type="InterPro" id="IPR049730">
    <property type="entry name" value="SNF2/RAD54-like_C"/>
</dbReference>
<evidence type="ECO:0000256" key="4">
    <source>
        <dbReference type="SAM" id="MobiDB-lite"/>
    </source>
</evidence>
<feature type="compositionally biased region" description="Polar residues" evidence="4">
    <location>
        <begin position="1209"/>
        <end position="1220"/>
    </location>
</feature>
<keyword evidence="3" id="KW-0067">ATP-binding</keyword>
<feature type="compositionally biased region" description="Polar residues" evidence="4">
    <location>
        <begin position="1127"/>
        <end position="1151"/>
    </location>
</feature>
<dbReference type="PANTHER" id="PTHR45626:SF14">
    <property type="entry name" value="ATP-DEPENDENT DNA HELICASE (EUROFUNG)"/>
    <property type="match status" value="1"/>
</dbReference>